<dbReference type="InterPro" id="IPR021735">
    <property type="entry name" value="DUF3306"/>
</dbReference>
<dbReference type="RefSeq" id="WP_066723787.1">
    <property type="nucleotide sequence ID" value="NZ_JBHSLU010000007.1"/>
</dbReference>
<comment type="caution">
    <text evidence="2">The sequence shown here is derived from an EMBL/GenBank/DDBJ whole genome shotgun (WGS) entry which is preliminary data.</text>
</comment>
<protein>
    <submittedName>
        <fullName evidence="2">DUF3306 domain-containing protein</fullName>
    </submittedName>
</protein>
<keyword evidence="3" id="KW-1185">Reference proteome</keyword>
<evidence type="ECO:0000313" key="2">
    <source>
        <dbReference type="EMBL" id="MFC5504395.1"/>
    </source>
</evidence>
<evidence type="ECO:0000313" key="3">
    <source>
        <dbReference type="Proteomes" id="UP001596060"/>
    </source>
</evidence>
<name>A0ABW0NV77_9HYPH</name>
<gene>
    <name evidence="2" type="ORF">ACFPN9_03900</name>
</gene>
<dbReference type="Proteomes" id="UP001596060">
    <property type="component" value="Unassembled WGS sequence"/>
</dbReference>
<feature type="compositionally biased region" description="Basic and acidic residues" evidence="1">
    <location>
        <begin position="162"/>
        <end position="185"/>
    </location>
</feature>
<feature type="compositionally biased region" description="Low complexity" evidence="1">
    <location>
        <begin position="27"/>
        <end position="47"/>
    </location>
</feature>
<dbReference type="Pfam" id="PF11748">
    <property type="entry name" value="DUF3306"/>
    <property type="match status" value="1"/>
</dbReference>
<dbReference type="EMBL" id="JBHSLU010000007">
    <property type="protein sequence ID" value="MFC5504395.1"/>
    <property type="molecule type" value="Genomic_DNA"/>
</dbReference>
<accession>A0ABW0NV77</accession>
<evidence type="ECO:0000256" key="1">
    <source>
        <dbReference type="SAM" id="MobiDB-lite"/>
    </source>
</evidence>
<proteinExistence type="predicted"/>
<sequence length="237" mass="25476">MSTRTPSDEGFLSRWSRRKREGEPEEQPASLPAAPASESAAPAATEAPEPEVEMIEPPSLDLIDKDFDLASWLKQNVPETWKLAAMRRAWENDPAIANFENPARDYALDWNTPGGAPGYGPLTESDDIAELVRGIFGEQPAPTAATLVTEEAPGDGMSHPLSSKDKAESIDAAVREGESADKEPAPLRLTGGPENRPNPPRARASTPLDLDAAMQQEAPREPVSVRVRKRGGGAIPI</sequence>
<organism evidence="2 3">
    <name type="scientific">Bosea massiliensis</name>
    <dbReference type="NCBI Taxonomy" id="151419"/>
    <lineage>
        <taxon>Bacteria</taxon>
        <taxon>Pseudomonadati</taxon>
        <taxon>Pseudomonadota</taxon>
        <taxon>Alphaproteobacteria</taxon>
        <taxon>Hyphomicrobiales</taxon>
        <taxon>Boseaceae</taxon>
        <taxon>Bosea</taxon>
    </lineage>
</organism>
<feature type="region of interest" description="Disordered" evidence="1">
    <location>
        <begin position="1"/>
        <end position="53"/>
    </location>
</feature>
<feature type="region of interest" description="Disordered" evidence="1">
    <location>
        <begin position="151"/>
        <end position="237"/>
    </location>
</feature>
<reference evidence="3" key="1">
    <citation type="journal article" date="2019" name="Int. J. Syst. Evol. Microbiol.">
        <title>The Global Catalogue of Microorganisms (GCM) 10K type strain sequencing project: providing services to taxonomists for standard genome sequencing and annotation.</title>
        <authorList>
            <consortium name="The Broad Institute Genomics Platform"/>
            <consortium name="The Broad Institute Genome Sequencing Center for Infectious Disease"/>
            <person name="Wu L."/>
            <person name="Ma J."/>
        </authorList>
    </citation>
    <scope>NUCLEOTIDE SEQUENCE [LARGE SCALE GENOMIC DNA]</scope>
    <source>
        <strain evidence="3">CCUG 43117</strain>
    </source>
</reference>